<feature type="compositionally biased region" description="Low complexity" evidence="1">
    <location>
        <begin position="374"/>
        <end position="390"/>
    </location>
</feature>
<dbReference type="Proteomes" id="UP000245942">
    <property type="component" value="Unassembled WGS sequence"/>
</dbReference>
<reference evidence="3 4" key="1">
    <citation type="journal article" date="2018" name="Mol. Biol. Evol.">
        <title>Broad Genomic Sampling Reveals a Smut Pathogenic Ancestry of the Fungal Clade Ustilaginomycotina.</title>
        <authorList>
            <person name="Kijpornyongpan T."/>
            <person name="Mondo S.J."/>
            <person name="Barry K."/>
            <person name="Sandor L."/>
            <person name="Lee J."/>
            <person name="Lipzen A."/>
            <person name="Pangilinan J."/>
            <person name="LaButti K."/>
            <person name="Hainaut M."/>
            <person name="Henrissat B."/>
            <person name="Grigoriev I.V."/>
            <person name="Spatafora J.W."/>
            <person name="Aime M.C."/>
        </authorList>
    </citation>
    <scope>NUCLEOTIDE SEQUENCE [LARGE SCALE GENOMIC DNA]</scope>
    <source>
        <strain evidence="3 4">MCA 4718</strain>
    </source>
</reference>
<dbReference type="EMBL" id="KZ819324">
    <property type="protein sequence ID" value="PWN21819.1"/>
    <property type="molecule type" value="Genomic_DNA"/>
</dbReference>
<feature type="compositionally biased region" description="Acidic residues" evidence="1">
    <location>
        <begin position="427"/>
        <end position="443"/>
    </location>
</feature>
<dbReference type="InterPro" id="IPR002853">
    <property type="entry name" value="TFIIE_asu"/>
</dbReference>
<evidence type="ECO:0000256" key="1">
    <source>
        <dbReference type="SAM" id="MobiDB-lite"/>
    </source>
</evidence>
<dbReference type="SUPFAM" id="SSF57783">
    <property type="entry name" value="Zinc beta-ribbon"/>
    <property type="match status" value="1"/>
</dbReference>
<dbReference type="Gene3D" id="3.30.40.10">
    <property type="entry name" value="Zinc/RING finger domain, C3HC4 (zinc finger)"/>
    <property type="match status" value="1"/>
</dbReference>
<dbReference type="InterPro" id="IPR013083">
    <property type="entry name" value="Znf_RING/FYVE/PHD"/>
</dbReference>
<evidence type="ECO:0000313" key="3">
    <source>
        <dbReference type="EMBL" id="PWN21819.1"/>
    </source>
</evidence>
<feature type="compositionally biased region" description="Basic and acidic residues" evidence="1">
    <location>
        <begin position="412"/>
        <end position="421"/>
    </location>
</feature>
<dbReference type="InterPro" id="IPR039997">
    <property type="entry name" value="TFE"/>
</dbReference>
<protein>
    <recommendedName>
        <fullName evidence="2">Transcription initiation factor IIE subunit alpha N-terminal domain-containing protein</fullName>
    </recommendedName>
</protein>
<feature type="compositionally biased region" description="Basic and acidic residues" evidence="1">
    <location>
        <begin position="327"/>
        <end position="339"/>
    </location>
</feature>
<proteinExistence type="predicted"/>
<feature type="domain" description="Transcription initiation factor IIE subunit alpha N-terminal" evidence="2">
    <location>
        <begin position="32"/>
        <end position="206"/>
    </location>
</feature>
<dbReference type="GO" id="GO:0006367">
    <property type="term" value="P:transcription initiation at RNA polymerase II promoter"/>
    <property type="evidence" value="ECO:0007669"/>
    <property type="project" value="InterPro"/>
</dbReference>
<accession>A0A316U9I9</accession>
<dbReference type="PANTHER" id="PTHR13097:SF7">
    <property type="entry name" value="GENERAL TRANSCRIPTION FACTOR IIE SUBUNIT 1"/>
    <property type="match status" value="1"/>
</dbReference>
<feature type="compositionally biased region" description="Basic and acidic residues" evidence="1">
    <location>
        <begin position="393"/>
        <end position="403"/>
    </location>
</feature>
<keyword evidence="4" id="KW-1185">Reference proteome</keyword>
<dbReference type="RefSeq" id="XP_025348979.1">
    <property type="nucleotide sequence ID" value="XM_025489388.1"/>
</dbReference>
<gene>
    <name evidence="3" type="ORF">BCV69DRAFT_156509</name>
</gene>
<dbReference type="AlphaFoldDB" id="A0A316U9I9"/>
<feature type="compositionally biased region" description="Basic and acidic residues" evidence="1">
    <location>
        <begin position="290"/>
        <end position="308"/>
    </location>
</feature>
<dbReference type="GO" id="GO:0005673">
    <property type="term" value="C:transcription factor TFIIE complex"/>
    <property type="evidence" value="ECO:0007669"/>
    <property type="project" value="TreeGrafter"/>
</dbReference>
<feature type="region of interest" description="Disordered" evidence="1">
    <location>
        <begin position="374"/>
        <end position="443"/>
    </location>
</feature>
<dbReference type="GeneID" id="37011122"/>
<dbReference type="STRING" id="1684307.A0A316U9I9"/>
<evidence type="ECO:0000313" key="4">
    <source>
        <dbReference type="Proteomes" id="UP000245942"/>
    </source>
</evidence>
<evidence type="ECO:0000259" key="2">
    <source>
        <dbReference type="SMART" id="SM00531"/>
    </source>
</evidence>
<feature type="region of interest" description="Disordered" evidence="1">
    <location>
        <begin position="184"/>
        <end position="203"/>
    </location>
</feature>
<dbReference type="OrthoDB" id="361102at2759"/>
<dbReference type="PANTHER" id="PTHR13097">
    <property type="entry name" value="TRANSCRIPTION INITIATION FACTOR IIE, ALPHA SUBUNIT"/>
    <property type="match status" value="1"/>
</dbReference>
<name>A0A316U9I9_9BASI</name>
<feature type="region of interest" description="Disordered" evidence="1">
    <location>
        <begin position="285"/>
        <end position="358"/>
    </location>
</feature>
<organism evidence="3 4">
    <name type="scientific">Pseudomicrostroma glucosiphilum</name>
    <dbReference type="NCBI Taxonomy" id="1684307"/>
    <lineage>
        <taxon>Eukaryota</taxon>
        <taxon>Fungi</taxon>
        <taxon>Dikarya</taxon>
        <taxon>Basidiomycota</taxon>
        <taxon>Ustilaginomycotina</taxon>
        <taxon>Exobasidiomycetes</taxon>
        <taxon>Microstromatales</taxon>
        <taxon>Microstromatales incertae sedis</taxon>
        <taxon>Pseudomicrostroma</taxon>
    </lineage>
</organism>
<dbReference type="SMART" id="SM00531">
    <property type="entry name" value="TFIIE"/>
    <property type="match status" value="1"/>
</dbReference>
<sequence>MSSSGPLRAQKPSDTELISRLYRQVLRAFYDDKFIVLLEQLLRFTILPQDVLAARLGIHSKDLQVLALRLVDDKMLCCFKRSEKREEPEGDSARRFFKGGSDRNGERKHFPRSYYYLHPPLFLASLKYRLHHMRLHLDSTLSAASGYTASFVCPRCSYSYSTLDVAHLLDFSTNSLRCERPGCGAELAEDDEGGEEDRKGKERMRRFNEQCSTFVRGLEALEGVRIEVIDPADFLSDTANYTWTKLDKYTDNSSTKGEAFPDYNSLPNAKGTRGEYVAPKISLADENSEEAARRIKEEEGERQRKENAIPEWLGKSTVSGEETALGARERREREGREDGESIGYNGATQNIPEGDDEDDYYKMYEAMQQQAQAQTAVASSASTPSTSVTSKRLRSDSPVKPDIVKTASASPETKKIKRAEESTTVAIDDDDEDEDDEDFEEVV</sequence>